<dbReference type="InterPro" id="IPR001444">
    <property type="entry name" value="Flag_bb_rod_N"/>
</dbReference>
<proteinExistence type="inferred from homology"/>
<evidence type="ECO:0000259" key="5">
    <source>
        <dbReference type="Pfam" id="PF06429"/>
    </source>
</evidence>
<sequence length="118" mass="12733">MISPPQNSALSALQAFSTRVNSNANNIANANTDGFKRTRVNLESTEPGGVKAVVEKMDTPGATFFQEGSSGQEEVERSNVELSREIPEMNLNSTLYKANLKTLQVADEMTGSLLNLKA</sequence>
<evidence type="ECO:0000259" key="4">
    <source>
        <dbReference type="Pfam" id="PF00460"/>
    </source>
</evidence>
<organism evidence="6 7">
    <name type="scientific">Desulfopila aestuarii DSM 18488</name>
    <dbReference type="NCBI Taxonomy" id="1121416"/>
    <lineage>
        <taxon>Bacteria</taxon>
        <taxon>Pseudomonadati</taxon>
        <taxon>Thermodesulfobacteriota</taxon>
        <taxon>Desulfobulbia</taxon>
        <taxon>Desulfobulbales</taxon>
        <taxon>Desulfocapsaceae</taxon>
        <taxon>Desulfopila</taxon>
    </lineage>
</organism>
<dbReference type="InterPro" id="IPR010930">
    <property type="entry name" value="Flg_bb/hook_C_dom"/>
</dbReference>
<protein>
    <submittedName>
        <fullName evidence="6">Flagellar basal-body rod protein FlgC</fullName>
    </submittedName>
</protein>
<comment type="subcellular location">
    <subcellularLocation>
        <location evidence="1">Bacterial flagellum basal body</location>
    </subcellularLocation>
</comment>
<keyword evidence="6" id="KW-0969">Cilium</keyword>
<dbReference type="Proteomes" id="UP000184603">
    <property type="component" value="Unassembled WGS sequence"/>
</dbReference>
<keyword evidence="6" id="KW-0282">Flagellum</keyword>
<evidence type="ECO:0000313" key="6">
    <source>
        <dbReference type="EMBL" id="SHO45126.1"/>
    </source>
</evidence>
<feature type="domain" description="Flagellar basal body rod protein N-terminal" evidence="4">
    <location>
        <begin position="7"/>
        <end position="36"/>
    </location>
</feature>
<evidence type="ECO:0000256" key="3">
    <source>
        <dbReference type="ARBA" id="ARBA00023143"/>
    </source>
</evidence>
<dbReference type="GO" id="GO:0009425">
    <property type="term" value="C:bacterial-type flagellum basal body"/>
    <property type="evidence" value="ECO:0007669"/>
    <property type="project" value="UniProtKB-SubCell"/>
</dbReference>
<dbReference type="STRING" id="1121416.SAMN02745220_01011"/>
<keyword evidence="3" id="KW-0975">Bacterial flagellum</keyword>
<keyword evidence="7" id="KW-1185">Reference proteome</keyword>
<feature type="domain" description="Flagellar basal-body/hook protein C-terminal" evidence="5">
    <location>
        <begin position="74"/>
        <end position="116"/>
    </location>
</feature>
<dbReference type="Pfam" id="PF00460">
    <property type="entry name" value="Flg_bb_rod"/>
    <property type="match status" value="1"/>
</dbReference>
<keyword evidence="6" id="KW-0966">Cell projection</keyword>
<dbReference type="EMBL" id="FRFE01000003">
    <property type="protein sequence ID" value="SHO45126.1"/>
    <property type="molecule type" value="Genomic_DNA"/>
</dbReference>
<comment type="similarity">
    <text evidence="2">Belongs to the flagella basal body rod proteins family.</text>
</comment>
<dbReference type="Pfam" id="PF06429">
    <property type="entry name" value="Flg_bbr_C"/>
    <property type="match status" value="1"/>
</dbReference>
<dbReference type="PANTHER" id="PTHR30435">
    <property type="entry name" value="FLAGELLAR PROTEIN"/>
    <property type="match status" value="1"/>
</dbReference>
<dbReference type="PANTHER" id="PTHR30435:SF19">
    <property type="entry name" value="FLAGELLAR BASAL-BODY ROD PROTEIN FLGG"/>
    <property type="match status" value="1"/>
</dbReference>
<dbReference type="OrthoDB" id="9793434at2"/>
<gene>
    <name evidence="6" type="ORF">SAMN02745220_01011</name>
</gene>
<dbReference type="AlphaFoldDB" id="A0A1M7Y0J4"/>
<dbReference type="GO" id="GO:0071978">
    <property type="term" value="P:bacterial-type flagellum-dependent swarming motility"/>
    <property type="evidence" value="ECO:0007669"/>
    <property type="project" value="TreeGrafter"/>
</dbReference>
<evidence type="ECO:0000256" key="1">
    <source>
        <dbReference type="ARBA" id="ARBA00004117"/>
    </source>
</evidence>
<evidence type="ECO:0000256" key="2">
    <source>
        <dbReference type="ARBA" id="ARBA00009677"/>
    </source>
</evidence>
<reference evidence="6 7" key="1">
    <citation type="submission" date="2016-12" db="EMBL/GenBank/DDBJ databases">
        <authorList>
            <person name="Song W.-J."/>
            <person name="Kurnit D.M."/>
        </authorList>
    </citation>
    <scope>NUCLEOTIDE SEQUENCE [LARGE SCALE GENOMIC DNA]</scope>
    <source>
        <strain evidence="6 7">DSM 18488</strain>
    </source>
</reference>
<evidence type="ECO:0000313" key="7">
    <source>
        <dbReference type="Proteomes" id="UP000184603"/>
    </source>
</evidence>
<name>A0A1M7Y0J4_9BACT</name>
<accession>A0A1M7Y0J4</accession>
<dbReference type="RefSeq" id="WP_073612345.1">
    <property type="nucleotide sequence ID" value="NZ_FRFE01000003.1"/>
</dbReference>